<accession>A0A9D1DMZ4</accession>
<evidence type="ECO:0000313" key="2">
    <source>
        <dbReference type="EMBL" id="HIR55772.1"/>
    </source>
</evidence>
<feature type="transmembrane region" description="Helical" evidence="1">
    <location>
        <begin position="78"/>
        <end position="102"/>
    </location>
</feature>
<dbReference type="EMBL" id="DVHH01000225">
    <property type="protein sequence ID" value="HIR55772.1"/>
    <property type="molecule type" value="Genomic_DNA"/>
</dbReference>
<reference evidence="2" key="2">
    <citation type="journal article" date="2021" name="PeerJ">
        <title>Extensive microbial diversity within the chicken gut microbiome revealed by metagenomics and culture.</title>
        <authorList>
            <person name="Gilroy R."/>
            <person name="Ravi A."/>
            <person name="Getino M."/>
            <person name="Pursley I."/>
            <person name="Horton D.L."/>
            <person name="Alikhan N.F."/>
            <person name="Baker D."/>
            <person name="Gharbi K."/>
            <person name="Hall N."/>
            <person name="Watson M."/>
            <person name="Adriaenssens E.M."/>
            <person name="Foster-Nyarko E."/>
            <person name="Jarju S."/>
            <person name="Secka A."/>
            <person name="Antonio M."/>
            <person name="Oren A."/>
            <person name="Chaudhuri R.R."/>
            <person name="La Ragione R."/>
            <person name="Hildebrand F."/>
            <person name="Pallen M.J."/>
        </authorList>
    </citation>
    <scope>NUCLEOTIDE SEQUENCE</scope>
    <source>
        <strain evidence="2">ChiGjej3B3-7149</strain>
    </source>
</reference>
<organism evidence="2 3">
    <name type="scientific">Candidatus Scatomorpha intestinigallinarum</name>
    <dbReference type="NCBI Taxonomy" id="2840923"/>
    <lineage>
        <taxon>Bacteria</taxon>
        <taxon>Bacillati</taxon>
        <taxon>Bacillota</taxon>
        <taxon>Clostridia</taxon>
        <taxon>Eubacteriales</taxon>
        <taxon>Candidatus Scatomorpha</taxon>
    </lineage>
</organism>
<dbReference type="InterPro" id="IPR025699">
    <property type="entry name" value="ABC2_memb-like"/>
</dbReference>
<feature type="transmembrane region" description="Helical" evidence="1">
    <location>
        <begin position="138"/>
        <end position="156"/>
    </location>
</feature>
<dbReference type="PANTHER" id="PTHR41309">
    <property type="entry name" value="MEMBRANE PROTEIN-RELATED"/>
    <property type="match status" value="1"/>
</dbReference>
<name>A0A9D1DMZ4_9FIRM</name>
<protein>
    <submittedName>
        <fullName evidence="2">ABC-2 transporter permease</fullName>
    </submittedName>
</protein>
<feature type="transmembrane region" description="Helical" evidence="1">
    <location>
        <begin position="108"/>
        <end position="131"/>
    </location>
</feature>
<comment type="caution">
    <text evidence="2">The sequence shown here is derived from an EMBL/GenBank/DDBJ whole genome shotgun (WGS) entry which is preliminary data.</text>
</comment>
<feature type="transmembrane region" description="Helical" evidence="1">
    <location>
        <begin position="38"/>
        <end position="57"/>
    </location>
</feature>
<keyword evidence="1" id="KW-0812">Transmembrane</keyword>
<dbReference type="Proteomes" id="UP000824238">
    <property type="component" value="Unassembled WGS sequence"/>
</dbReference>
<dbReference type="Pfam" id="PF13346">
    <property type="entry name" value="ABC2_membrane_5"/>
    <property type="match status" value="1"/>
</dbReference>
<keyword evidence="1" id="KW-0472">Membrane</keyword>
<dbReference type="PANTHER" id="PTHR41309:SF2">
    <property type="entry name" value="MEMBRANE PROTEIN"/>
    <property type="match status" value="1"/>
</dbReference>
<feature type="transmembrane region" description="Helical" evidence="1">
    <location>
        <begin position="176"/>
        <end position="198"/>
    </location>
</feature>
<evidence type="ECO:0000313" key="3">
    <source>
        <dbReference type="Proteomes" id="UP000824238"/>
    </source>
</evidence>
<keyword evidence="1" id="KW-1133">Transmembrane helix</keyword>
<dbReference type="AlphaFoldDB" id="A0A9D1DMZ4"/>
<proteinExistence type="predicted"/>
<feature type="transmembrane region" description="Helical" evidence="1">
    <location>
        <begin position="12"/>
        <end position="32"/>
    </location>
</feature>
<reference evidence="2" key="1">
    <citation type="submission" date="2020-10" db="EMBL/GenBank/DDBJ databases">
        <authorList>
            <person name="Gilroy R."/>
        </authorList>
    </citation>
    <scope>NUCLEOTIDE SEQUENCE</scope>
    <source>
        <strain evidence="2">ChiGjej3B3-7149</strain>
    </source>
</reference>
<evidence type="ECO:0000256" key="1">
    <source>
        <dbReference type="SAM" id="Phobius"/>
    </source>
</evidence>
<sequence length="203" mass="21829">MKALILKDLFCLRAQAKSVLLVLAVWLVISVTTGNGQFFSALSVIYVILLPMMSMSFDERAHWDSRALTMPVTRAQIVLGRYAAALLMGLAMLALGCAVTLVMDGAEQLSFCLGFFFAGVLMLSVGMPLMLKLGVEKARIAITLCYLIPFVLLLAAEKLGLDWEKLASGLPDIPLLSLLAALSAAALAVSVLISVALYSKKEF</sequence>
<gene>
    <name evidence="2" type="ORF">IAD36_09295</name>
</gene>